<dbReference type="PANTHER" id="PTHR30055">
    <property type="entry name" value="HTH-TYPE TRANSCRIPTIONAL REGULATOR RUTR"/>
    <property type="match status" value="1"/>
</dbReference>
<organism evidence="7 8">
    <name type="scientific">Thermostaphylospora chromogena</name>
    <dbReference type="NCBI Taxonomy" id="35622"/>
    <lineage>
        <taxon>Bacteria</taxon>
        <taxon>Bacillati</taxon>
        <taxon>Actinomycetota</taxon>
        <taxon>Actinomycetes</taxon>
        <taxon>Streptosporangiales</taxon>
        <taxon>Thermomonosporaceae</taxon>
        <taxon>Thermostaphylospora</taxon>
    </lineage>
</organism>
<dbReference type="PROSITE" id="PS50977">
    <property type="entry name" value="HTH_TETR_2"/>
    <property type="match status" value="1"/>
</dbReference>
<dbReference type="SUPFAM" id="SSF46689">
    <property type="entry name" value="Homeodomain-like"/>
    <property type="match status" value="1"/>
</dbReference>
<evidence type="ECO:0000313" key="7">
    <source>
        <dbReference type="EMBL" id="SDQ61181.1"/>
    </source>
</evidence>
<evidence type="ECO:0000259" key="6">
    <source>
        <dbReference type="PROSITE" id="PS50977"/>
    </source>
</evidence>
<reference evidence="7 8" key="1">
    <citation type="submission" date="2016-10" db="EMBL/GenBank/DDBJ databases">
        <authorList>
            <person name="de Groot N.N."/>
        </authorList>
    </citation>
    <scope>NUCLEOTIDE SEQUENCE [LARGE SCALE GENOMIC DNA]</scope>
    <source>
        <strain evidence="7 8">DSM 43794</strain>
    </source>
</reference>
<dbReference type="InterPro" id="IPR009057">
    <property type="entry name" value="Homeodomain-like_sf"/>
</dbReference>
<sequence length="231" mass="26277">MTTRDEPRNARSQRTRAAILAAMRALLEEEGFEALTMGAVAERAGVSRRALYLHFASRTELVTSLFDYLAEQEGLSESLRRVWEAPDAVGTLKEWARHMAHYTPRLFAVDRAVNRVWSRDPDVAQHRDRIVASQRRNARMMAERLHDQGVLSPVWTVDTATDMLWALMSTEVVERLIRWRNWPNHEFADRYFALLRATFISPDRDADQAEGRNDPAPPADTPPAAGTPDPA</sequence>
<dbReference type="Gene3D" id="1.10.357.10">
    <property type="entry name" value="Tetracycline Repressor, domain 2"/>
    <property type="match status" value="1"/>
</dbReference>
<keyword evidence="8" id="KW-1185">Reference proteome</keyword>
<dbReference type="STRING" id="35622.SAMN04489764_1378"/>
<dbReference type="Pfam" id="PF00440">
    <property type="entry name" value="TetR_N"/>
    <property type="match status" value="1"/>
</dbReference>
<evidence type="ECO:0000313" key="8">
    <source>
        <dbReference type="Proteomes" id="UP000217103"/>
    </source>
</evidence>
<feature type="compositionally biased region" description="Low complexity" evidence="5">
    <location>
        <begin position="222"/>
        <end position="231"/>
    </location>
</feature>
<dbReference type="AlphaFoldDB" id="A0A1H1CAF2"/>
<evidence type="ECO:0000256" key="3">
    <source>
        <dbReference type="ARBA" id="ARBA00023163"/>
    </source>
</evidence>
<evidence type="ECO:0000256" key="1">
    <source>
        <dbReference type="ARBA" id="ARBA00023015"/>
    </source>
</evidence>
<feature type="domain" description="HTH tetR-type" evidence="6">
    <location>
        <begin position="13"/>
        <end position="73"/>
    </location>
</feature>
<dbReference type="InterPro" id="IPR036271">
    <property type="entry name" value="Tet_transcr_reg_TetR-rel_C_sf"/>
</dbReference>
<keyword evidence="2 4" id="KW-0238">DNA-binding</keyword>
<keyword evidence="1" id="KW-0805">Transcription regulation</keyword>
<dbReference type="InterPro" id="IPR050109">
    <property type="entry name" value="HTH-type_TetR-like_transc_reg"/>
</dbReference>
<feature type="DNA-binding region" description="H-T-H motif" evidence="4">
    <location>
        <begin position="36"/>
        <end position="55"/>
    </location>
</feature>
<evidence type="ECO:0000256" key="2">
    <source>
        <dbReference type="ARBA" id="ARBA00023125"/>
    </source>
</evidence>
<keyword evidence="3" id="KW-0804">Transcription</keyword>
<evidence type="ECO:0000256" key="4">
    <source>
        <dbReference type="PROSITE-ProRule" id="PRU00335"/>
    </source>
</evidence>
<proteinExistence type="predicted"/>
<dbReference type="GO" id="GO:0003700">
    <property type="term" value="F:DNA-binding transcription factor activity"/>
    <property type="evidence" value="ECO:0007669"/>
    <property type="project" value="TreeGrafter"/>
</dbReference>
<dbReference type="PRINTS" id="PR00455">
    <property type="entry name" value="HTHTETR"/>
</dbReference>
<dbReference type="GO" id="GO:0000976">
    <property type="term" value="F:transcription cis-regulatory region binding"/>
    <property type="evidence" value="ECO:0007669"/>
    <property type="project" value="TreeGrafter"/>
</dbReference>
<gene>
    <name evidence="7" type="ORF">SAMN04489764_1378</name>
</gene>
<dbReference type="RefSeq" id="WP_093258280.1">
    <property type="nucleotide sequence ID" value="NZ_FNKK01000002.1"/>
</dbReference>
<feature type="compositionally biased region" description="Basic and acidic residues" evidence="5">
    <location>
        <begin position="203"/>
        <end position="213"/>
    </location>
</feature>
<dbReference type="OrthoDB" id="7186128at2"/>
<accession>A0A1H1CAF2</accession>
<dbReference type="EMBL" id="FNKK01000002">
    <property type="protein sequence ID" value="SDQ61181.1"/>
    <property type="molecule type" value="Genomic_DNA"/>
</dbReference>
<dbReference type="Proteomes" id="UP000217103">
    <property type="component" value="Unassembled WGS sequence"/>
</dbReference>
<protein>
    <submittedName>
        <fullName evidence="7">DNA-binding transcriptional regulator, AcrR family</fullName>
    </submittedName>
</protein>
<dbReference type="PANTHER" id="PTHR30055:SF234">
    <property type="entry name" value="HTH-TYPE TRANSCRIPTIONAL REGULATOR BETI"/>
    <property type="match status" value="1"/>
</dbReference>
<name>A0A1H1CAF2_9ACTN</name>
<feature type="region of interest" description="Disordered" evidence="5">
    <location>
        <begin position="203"/>
        <end position="231"/>
    </location>
</feature>
<dbReference type="SUPFAM" id="SSF48498">
    <property type="entry name" value="Tetracyclin repressor-like, C-terminal domain"/>
    <property type="match status" value="1"/>
</dbReference>
<dbReference type="InterPro" id="IPR001647">
    <property type="entry name" value="HTH_TetR"/>
</dbReference>
<evidence type="ECO:0000256" key="5">
    <source>
        <dbReference type="SAM" id="MobiDB-lite"/>
    </source>
</evidence>